<dbReference type="PANTHER" id="PTHR32328">
    <property type="entry name" value="L-SERYL-TRNA(SEC) SELENIUM TRANSFERASE"/>
    <property type="match status" value="1"/>
</dbReference>
<sequence length="378" mass="39903">MDDVLQRIGVRRVINAVGPATRLGGIAPDIEVVEAMRSAVSYPVRIDELMSASGHHLARLLGVPAVYITAGAAAGLALGTAVAIARGDSGLADSLPRTEAPHGILIQAAHRDPYDRAVEVGGGRLVAVGYPEGTHLGELERSLTDDVVAVLHRPGRPGNGASLREVARVAHERGKLVLVDAAVHVPPADRLAALLDDGADLVAMSGGKAFGGPQASGLLCGAPELVSLVGRFHQDMDERATTWPLPSGDATPPRHGVGRIAKVGREQVAGLVVAVERYLEGRSTWLDRGRAELDIAEETLVRAGVPVRRERLHSLDVDILEVTARGDPDVFIHRLRDRAVPVFVGESEVWRGVLTLNPMGLLAGDGRMLAEAIVEVRG</sequence>
<proteinExistence type="predicted"/>
<comment type="caution">
    <text evidence="3">The sequence shown here is derived from an EMBL/GenBank/DDBJ whole genome shotgun (WGS) entry which is preliminary data.</text>
</comment>
<evidence type="ECO:0000313" key="4">
    <source>
        <dbReference type="Proteomes" id="UP001241072"/>
    </source>
</evidence>
<dbReference type="PANTHER" id="PTHR32328:SF0">
    <property type="entry name" value="L-SERYL-TRNA(SEC) SELENIUM TRANSFERASE"/>
    <property type="match status" value="1"/>
</dbReference>
<reference evidence="3 4" key="1">
    <citation type="submission" date="2023-07" db="EMBL/GenBank/DDBJ databases">
        <title>Protaetiibacter sp. nov WY-16 isolated from soil.</title>
        <authorList>
            <person name="Liu B."/>
            <person name="Wan Y."/>
        </authorList>
    </citation>
    <scope>NUCLEOTIDE SEQUENCE [LARGE SCALE GENOMIC DNA]</scope>
    <source>
        <strain evidence="3 4">WY-16</strain>
    </source>
</reference>
<evidence type="ECO:0000256" key="1">
    <source>
        <dbReference type="ARBA" id="ARBA00001933"/>
    </source>
</evidence>
<evidence type="ECO:0008006" key="5">
    <source>
        <dbReference type="Google" id="ProtNLM"/>
    </source>
</evidence>
<dbReference type="EMBL" id="JAUQUB010000002">
    <property type="protein sequence ID" value="MDO7882694.1"/>
    <property type="molecule type" value="Genomic_DNA"/>
</dbReference>
<dbReference type="Gene3D" id="3.40.640.10">
    <property type="entry name" value="Type I PLP-dependent aspartate aminotransferase-like (Major domain)"/>
    <property type="match status" value="1"/>
</dbReference>
<protein>
    <recommendedName>
        <fullName evidence="5">Aminotransferase class V-fold PLP-dependent enzyme</fullName>
    </recommendedName>
</protein>
<dbReference type="SUPFAM" id="SSF53383">
    <property type="entry name" value="PLP-dependent transferases"/>
    <property type="match status" value="1"/>
</dbReference>
<organism evidence="3 4">
    <name type="scientific">Antiquaquibacter soli</name>
    <dbReference type="NCBI Taxonomy" id="3064523"/>
    <lineage>
        <taxon>Bacteria</taxon>
        <taxon>Bacillati</taxon>
        <taxon>Actinomycetota</taxon>
        <taxon>Actinomycetes</taxon>
        <taxon>Micrococcales</taxon>
        <taxon>Microbacteriaceae</taxon>
        <taxon>Antiquaquibacter</taxon>
    </lineage>
</organism>
<dbReference type="InterPro" id="IPR015424">
    <property type="entry name" value="PyrdxlP-dep_Trfase"/>
</dbReference>
<gene>
    <name evidence="3" type="ORF">Q5716_10710</name>
</gene>
<keyword evidence="2" id="KW-0663">Pyridoxal phosphate</keyword>
<evidence type="ECO:0000256" key="2">
    <source>
        <dbReference type="ARBA" id="ARBA00022898"/>
    </source>
</evidence>
<dbReference type="Proteomes" id="UP001241072">
    <property type="component" value="Unassembled WGS sequence"/>
</dbReference>
<keyword evidence="4" id="KW-1185">Reference proteome</keyword>
<dbReference type="RefSeq" id="WP_305003127.1">
    <property type="nucleotide sequence ID" value="NZ_JAUQUB010000002.1"/>
</dbReference>
<accession>A0ABT9BNT6</accession>
<dbReference type="InterPro" id="IPR015421">
    <property type="entry name" value="PyrdxlP-dep_Trfase_major"/>
</dbReference>
<evidence type="ECO:0000313" key="3">
    <source>
        <dbReference type="EMBL" id="MDO7882694.1"/>
    </source>
</evidence>
<comment type="cofactor">
    <cofactor evidence="1">
        <name>pyridoxal 5'-phosphate</name>
        <dbReference type="ChEBI" id="CHEBI:597326"/>
    </cofactor>
</comment>
<name>A0ABT9BNT6_9MICO</name>